<proteinExistence type="inferred from homology"/>
<evidence type="ECO:0000256" key="3">
    <source>
        <dbReference type="ARBA" id="ARBA00022454"/>
    </source>
</evidence>
<organism evidence="10 11">
    <name type="scientific">Paraglomus occultum</name>
    <dbReference type="NCBI Taxonomy" id="144539"/>
    <lineage>
        <taxon>Eukaryota</taxon>
        <taxon>Fungi</taxon>
        <taxon>Fungi incertae sedis</taxon>
        <taxon>Mucoromycota</taxon>
        <taxon>Glomeromycotina</taxon>
        <taxon>Glomeromycetes</taxon>
        <taxon>Paraglomerales</taxon>
        <taxon>Paraglomeraceae</taxon>
        <taxon>Paraglomus</taxon>
    </lineage>
</organism>
<dbReference type="OrthoDB" id="8194677at2759"/>
<accession>A0A9N9BK33</accession>
<dbReference type="InterPro" id="IPR038275">
    <property type="entry name" value="Nuf2_N_sf"/>
</dbReference>
<dbReference type="Proteomes" id="UP000789572">
    <property type="component" value="Unassembled WGS sequence"/>
</dbReference>
<dbReference type="EMBL" id="CAJVPJ010000983">
    <property type="protein sequence ID" value="CAG8569151.1"/>
    <property type="molecule type" value="Genomic_DNA"/>
</dbReference>
<evidence type="ECO:0000256" key="5">
    <source>
        <dbReference type="ARBA" id="ARBA00022776"/>
    </source>
</evidence>
<dbReference type="GO" id="GO:0051301">
    <property type="term" value="P:cell division"/>
    <property type="evidence" value="ECO:0007669"/>
    <property type="project" value="UniProtKB-KW"/>
</dbReference>
<dbReference type="AlphaFoldDB" id="A0A9N9BK33"/>
<keyword evidence="6" id="KW-0175">Coiled coil</keyword>
<evidence type="ECO:0000313" key="10">
    <source>
        <dbReference type="EMBL" id="CAG8569151.1"/>
    </source>
</evidence>
<sequence>MEYNQRSQRAYNFPFLKVAEIPLMLNDLNIPFTEEDVNKPNPVRFQAALEVFGNGLMGITLNSHRPQIDDALEGFDYRELHSESVSQLAFAYSLRRLMTSAGIDDYCVRDVLKPEPGRVRMILSGIINFARFHEDNIYLLQAYLDKSENVEIEHQNECRRRQELIDRLGMI</sequence>
<dbReference type="InterPro" id="IPR005549">
    <property type="entry name" value="Kinetochore_Nuf2_N"/>
</dbReference>
<evidence type="ECO:0000256" key="8">
    <source>
        <dbReference type="ARBA" id="ARBA00023328"/>
    </source>
</evidence>
<comment type="subcellular location">
    <subcellularLocation>
        <location evidence="1">Chromosome</location>
        <location evidence="1">Centromere</location>
    </subcellularLocation>
</comment>
<evidence type="ECO:0000259" key="9">
    <source>
        <dbReference type="Pfam" id="PF03800"/>
    </source>
</evidence>
<keyword evidence="7" id="KW-0131">Cell cycle</keyword>
<keyword evidence="8" id="KW-0137">Centromere</keyword>
<comment type="caution">
    <text evidence="10">The sequence shown here is derived from an EMBL/GenBank/DDBJ whole genome shotgun (WGS) entry which is preliminary data.</text>
</comment>
<protein>
    <submittedName>
        <fullName evidence="10">9889_t:CDS:1</fullName>
    </submittedName>
</protein>
<keyword evidence="4" id="KW-0132">Cell division</keyword>
<evidence type="ECO:0000256" key="4">
    <source>
        <dbReference type="ARBA" id="ARBA00022618"/>
    </source>
</evidence>
<dbReference type="Pfam" id="PF03800">
    <property type="entry name" value="Nuf2"/>
    <property type="match status" value="1"/>
</dbReference>
<keyword evidence="3" id="KW-0158">Chromosome</keyword>
<comment type="similarity">
    <text evidence="2">Belongs to the NUF2 family.</text>
</comment>
<reference evidence="10" key="1">
    <citation type="submission" date="2021-06" db="EMBL/GenBank/DDBJ databases">
        <authorList>
            <person name="Kallberg Y."/>
            <person name="Tangrot J."/>
            <person name="Rosling A."/>
        </authorList>
    </citation>
    <scope>NUCLEOTIDE SEQUENCE</scope>
    <source>
        <strain evidence="10">IA702</strain>
    </source>
</reference>
<evidence type="ECO:0000313" key="11">
    <source>
        <dbReference type="Proteomes" id="UP000789572"/>
    </source>
</evidence>
<dbReference type="GO" id="GO:0031262">
    <property type="term" value="C:Ndc80 complex"/>
    <property type="evidence" value="ECO:0007669"/>
    <property type="project" value="InterPro"/>
</dbReference>
<evidence type="ECO:0000256" key="2">
    <source>
        <dbReference type="ARBA" id="ARBA00005498"/>
    </source>
</evidence>
<dbReference type="Gene3D" id="1.10.418.60">
    <property type="entry name" value="Ncd80 complex, Nuf2 subunit"/>
    <property type="match status" value="1"/>
</dbReference>
<evidence type="ECO:0000256" key="1">
    <source>
        <dbReference type="ARBA" id="ARBA00004584"/>
    </source>
</evidence>
<keyword evidence="11" id="KW-1185">Reference proteome</keyword>
<keyword evidence="5" id="KW-0498">Mitosis</keyword>
<feature type="domain" description="Kinetochore protein Nuf2 N-terminal" evidence="9">
    <location>
        <begin position="11"/>
        <end position="148"/>
    </location>
</feature>
<name>A0A9N9BK33_9GLOM</name>
<evidence type="ECO:0000256" key="7">
    <source>
        <dbReference type="ARBA" id="ARBA00023306"/>
    </source>
</evidence>
<feature type="non-terminal residue" evidence="10">
    <location>
        <position position="1"/>
    </location>
</feature>
<evidence type="ECO:0000256" key="6">
    <source>
        <dbReference type="ARBA" id="ARBA00023054"/>
    </source>
</evidence>
<gene>
    <name evidence="10" type="ORF">POCULU_LOCUS5903</name>
</gene>